<evidence type="ECO:0000313" key="3">
    <source>
        <dbReference type="EMBL" id="GAA4790882.1"/>
    </source>
</evidence>
<organism evidence="3 4">
    <name type="scientific">Rothia endophytica</name>
    <dbReference type="NCBI Taxonomy" id="1324766"/>
    <lineage>
        <taxon>Bacteria</taxon>
        <taxon>Bacillati</taxon>
        <taxon>Actinomycetota</taxon>
        <taxon>Actinomycetes</taxon>
        <taxon>Micrococcales</taxon>
        <taxon>Micrococcaceae</taxon>
        <taxon>Rothia</taxon>
    </lineage>
</organism>
<feature type="transmembrane region" description="Helical" evidence="2">
    <location>
        <begin position="317"/>
        <end position="340"/>
    </location>
</feature>
<dbReference type="EMBL" id="BAABKP010000001">
    <property type="protein sequence ID" value="GAA4790882.1"/>
    <property type="molecule type" value="Genomic_DNA"/>
</dbReference>
<sequence>MSQDNTPYYPVAGELITETAVDTLAPAGKSSGETVFLFVHAHPDDESSSTGATMGALAKAGAQVHLLTMTRGEMGEVIDRSLAHLEAENPANTDGGVALGKLRTAELKQALAALGITQHTFLGERNARATQTPPLYRDSGMTWGEDGRAAPNPLAAPDCLTRTSLEPQAEAIAALIEQVRPDVLVTYDADGGYGHPDHKRTYEATQAAVELLKGSDAAPTLFWGIEGEADATDTRQQAVITGDLVRKRDAMAAHATQITITGDTTFEYSNGVPQPISAIETYRLLGGEIEGIKPAPPTAHQNSSETQEEPPGVINSLITSIALGLLAGFSGTIYHSWIWYINQDLWVPWGALLGCLTVFFAATWATLHTRKNWTAALVGFTVFTLISIFAYAKGNSMLVYINPINPPGIAGTLWAMGSLAAATLSLIATTRYRLKRG</sequence>
<dbReference type="RefSeq" id="WP_345444617.1">
    <property type="nucleotide sequence ID" value="NZ_BAABKP010000001.1"/>
</dbReference>
<name>A0ABP9B5E9_9MICC</name>
<gene>
    <name evidence="3" type="ORF">GCM10023352_06150</name>
</gene>
<proteinExistence type="predicted"/>
<dbReference type="Gene3D" id="3.40.50.10320">
    <property type="entry name" value="LmbE-like"/>
    <property type="match status" value="1"/>
</dbReference>
<reference evidence="4" key="1">
    <citation type="journal article" date="2019" name="Int. J. Syst. Evol. Microbiol.">
        <title>The Global Catalogue of Microorganisms (GCM) 10K type strain sequencing project: providing services to taxonomists for standard genome sequencing and annotation.</title>
        <authorList>
            <consortium name="The Broad Institute Genomics Platform"/>
            <consortium name="The Broad Institute Genome Sequencing Center for Infectious Disease"/>
            <person name="Wu L."/>
            <person name="Ma J."/>
        </authorList>
    </citation>
    <scope>NUCLEOTIDE SEQUENCE [LARGE SCALE GENOMIC DNA]</scope>
    <source>
        <strain evidence="4">JCM 18541</strain>
    </source>
</reference>
<dbReference type="SUPFAM" id="SSF102588">
    <property type="entry name" value="LmbE-like"/>
    <property type="match status" value="1"/>
</dbReference>
<dbReference type="PANTHER" id="PTHR12993:SF26">
    <property type="entry name" value="1D-MYO-INOSITOL 2-ACETAMIDO-2-DEOXY-ALPHA-D-GLUCOPYRANOSIDE DEACETYLASE"/>
    <property type="match status" value="1"/>
</dbReference>
<keyword evidence="4" id="KW-1185">Reference proteome</keyword>
<accession>A0ABP9B5E9</accession>
<protein>
    <recommendedName>
        <fullName evidence="5">1D-myo-inositol 2-acetamido-2-deoxy-alpha-D-glucopyranoside deacetylase</fullName>
    </recommendedName>
</protein>
<feature type="transmembrane region" description="Helical" evidence="2">
    <location>
        <begin position="374"/>
        <end position="392"/>
    </location>
</feature>
<keyword evidence="2" id="KW-0472">Membrane</keyword>
<keyword evidence="2" id="KW-0812">Transmembrane</keyword>
<evidence type="ECO:0000256" key="2">
    <source>
        <dbReference type="SAM" id="Phobius"/>
    </source>
</evidence>
<feature type="transmembrane region" description="Helical" evidence="2">
    <location>
        <begin position="412"/>
        <end position="432"/>
    </location>
</feature>
<dbReference type="PANTHER" id="PTHR12993">
    <property type="entry name" value="N-ACETYLGLUCOSAMINYL-PHOSPHATIDYLINOSITOL DE-N-ACETYLASE-RELATED"/>
    <property type="match status" value="1"/>
</dbReference>
<evidence type="ECO:0000256" key="1">
    <source>
        <dbReference type="ARBA" id="ARBA00022833"/>
    </source>
</evidence>
<keyword evidence="2" id="KW-1133">Transmembrane helix</keyword>
<dbReference type="Pfam" id="PF02585">
    <property type="entry name" value="PIG-L"/>
    <property type="match status" value="1"/>
</dbReference>
<dbReference type="InterPro" id="IPR024078">
    <property type="entry name" value="LmbE-like_dom_sf"/>
</dbReference>
<evidence type="ECO:0000313" key="4">
    <source>
        <dbReference type="Proteomes" id="UP001500187"/>
    </source>
</evidence>
<evidence type="ECO:0008006" key="5">
    <source>
        <dbReference type="Google" id="ProtNLM"/>
    </source>
</evidence>
<keyword evidence="1" id="KW-0862">Zinc</keyword>
<dbReference type="Proteomes" id="UP001500187">
    <property type="component" value="Unassembled WGS sequence"/>
</dbReference>
<dbReference type="InterPro" id="IPR003737">
    <property type="entry name" value="GlcNAc_PI_deacetylase-related"/>
</dbReference>
<comment type="caution">
    <text evidence="3">The sequence shown here is derived from an EMBL/GenBank/DDBJ whole genome shotgun (WGS) entry which is preliminary data.</text>
</comment>
<feature type="transmembrane region" description="Helical" evidence="2">
    <location>
        <begin position="346"/>
        <end position="367"/>
    </location>
</feature>